<accession>A0AB37VU82</accession>
<reference evidence="1 2" key="1">
    <citation type="submission" date="2017-12" db="EMBL/GenBank/DDBJ databases">
        <title>A pool of 800 enterococci isolated from chicken carcass rinse samples from New Zealand.</title>
        <authorList>
            <person name="Zhang J."/>
            <person name="Rogers L."/>
            <person name="Midwinter A."/>
            <person name="French N."/>
        </authorList>
    </citation>
    <scope>NUCLEOTIDE SEQUENCE [LARGE SCALE GENOMIC DNA]</scope>
    <source>
        <strain evidence="1 2">EN697</strain>
    </source>
</reference>
<evidence type="ECO:0000313" key="1">
    <source>
        <dbReference type="EMBL" id="RXU82764.1"/>
    </source>
</evidence>
<dbReference type="AlphaFoldDB" id="A0AB37VU82"/>
<protein>
    <recommendedName>
        <fullName evidence="3">M protein trans-acting positive regulator</fullName>
    </recommendedName>
</protein>
<name>A0AB37VU82_ENTFC</name>
<dbReference type="Gene3D" id="3.40.50.2300">
    <property type="match status" value="1"/>
</dbReference>
<dbReference type="EMBL" id="PJVH01000094">
    <property type="protein sequence ID" value="RXU82764.1"/>
    <property type="molecule type" value="Genomic_DNA"/>
</dbReference>
<dbReference type="Gene3D" id="1.10.1790.30">
    <property type="match status" value="1"/>
</dbReference>
<evidence type="ECO:0000313" key="2">
    <source>
        <dbReference type="Proteomes" id="UP000289562"/>
    </source>
</evidence>
<gene>
    <name evidence="1" type="ORF">CYQ77_13670</name>
</gene>
<organism evidence="1 2">
    <name type="scientific">Enterococcus faecium</name>
    <name type="common">Streptococcus faecium</name>
    <dbReference type="NCBI Taxonomy" id="1352"/>
    <lineage>
        <taxon>Bacteria</taxon>
        <taxon>Bacillati</taxon>
        <taxon>Bacillota</taxon>
        <taxon>Bacilli</taxon>
        <taxon>Lactobacillales</taxon>
        <taxon>Enterococcaceae</taxon>
        <taxon>Enterococcus</taxon>
    </lineage>
</organism>
<sequence>MALLVLKYHESPILIEALDRQYHRFLETYDQQYVHLYQQKEKLLNDLKKEMEINEPNFFLQLLSLLIQQTIFSIKPNLFNVYFIFQGEPSWKAFLQQELKDYLGKRVCFLPIELTDLSTISFEKTDILISNFPLDSLDIPIVYISSIPTKNELNRLTELTFKTFL</sequence>
<comment type="caution">
    <text evidence="1">The sequence shown here is derived from an EMBL/GenBank/DDBJ whole genome shotgun (WGS) entry which is preliminary data.</text>
</comment>
<dbReference type="Pfam" id="PF18333">
    <property type="entry name" value="ssDNA_DBD"/>
    <property type="match status" value="1"/>
</dbReference>
<evidence type="ECO:0008006" key="3">
    <source>
        <dbReference type="Google" id="ProtNLM"/>
    </source>
</evidence>
<dbReference type="Proteomes" id="UP000289562">
    <property type="component" value="Unassembled WGS sequence"/>
</dbReference>
<proteinExistence type="predicted"/>